<dbReference type="InterPro" id="IPR026163">
    <property type="entry name" value="Nckap5l"/>
</dbReference>
<name>A0ABM3N6S8_GALME</name>
<dbReference type="PANTHER" id="PTHR21740">
    <property type="entry name" value="NCK-ASSOCIATED PROTEIN 5"/>
    <property type="match status" value="1"/>
</dbReference>
<feature type="coiled-coil region" evidence="1">
    <location>
        <begin position="144"/>
        <end position="185"/>
    </location>
</feature>
<proteinExistence type="predicted"/>
<feature type="region of interest" description="Disordered" evidence="2">
    <location>
        <begin position="1277"/>
        <end position="1305"/>
    </location>
</feature>
<dbReference type="Proteomes" id="UP001652740">
    <property type="component" value="Unplaced"/>
</dbReference>
<feature type="compositionally biased region" description="Low complexity" evidence="2">
    <location>
        <begin position="1107"/>
        <end position="1128"/>
    </location>
</feature>
<feature type="coiled-coil region" evidence="1">
    <location>
        <begin position="211"/>
        <end position="262"/>
    </location>
</feature>
<feature type="compositionally biased region" description="Polar residues" evidence="2">
    <location>
        <begin position="777"/>
        <end position="791"/>
    </location>
</feature>
<dbReference type="RefSeq" id="XP_052759285.1">
    <property type="nucleotide sequence ID" value="XM_052903325.1"/>
</dbReference>
<feature type="compositionally biased region" description="Basic and acidic residues" evidence="2">
    <location>
        <begin position="33"/>
        <end position="49"/>
    </location>
</feature>
<feature type="region of interest" description="Disordered" evidence="2">
    <location>
        <begin position="1093"/>
        <end position="1189"/>
    </location>
</feature>
<feature type="region of interest" description="Disordered" evidence="2">
    <location>
        <begin position="349"/>
        <end position="371"/>
    </location>
</feature>
<gene>
    <name evidence="4" type="primary">LOC113517440</name>
</gene>
<sequence length="1372" mass="151973">MFGVLMKRWKPKRTSNNERDESPCTDGNVSPEPPDRPPGKVRQIHPEDKTQVLAYDSSYRRKSKPTTLALQENHYNHLANTNVAMTPYPLTPNICVEGGKIEFIKSPPSSARNSVALVSPPQTPLSARRGSREKREARIYDEPTEKFDGDKELLEKRIKHLEAQLEEEKRRTQKEKMAVTKLQNKLIKREGAARSDAERERRARGDWEARARAAEADAARLAGKLHAAQREIARMEETVRSLLQYKTRVETLKQEKASLSSALEASAAHYQSQLSVLSAENDRLRGQLSALSAGLGGGEHERRLDDVAQQVVRALLSQKSVREELGCARARVRELEAQNRALSALLVRQLRPQPRPSPATPLTPHTPHTPKDLQVHLVDVGSCGSLVSFRDSPPPAPPVPHPHPLSQDDKRRHQILADIWTELKGLEVTPANLARALSAVDPTLWAAPARPATLSLSMPQPSTDPVRGANGEKVTEEESGEQCEAGAESPESGAKDEGYSTMSSDVQADASRQSDHAADRALPDLNEASDETDNQTIVSINPRESRRHARLLATDADYIYFPIGVTFAGVRGSYPPSRPVLPFQHVVRSFSDSHLCLKLLAGTTCPTSCLDSPSPSSGVLVLDLKPAPERPLRRVAIASTTSSERVSWGSTVDERADGSQYDADYVQHWLELDDARSALQQRHRDLADLEYDRAELEDWSLSLSCEDLRDRQSPFAEITTPGQISLSTLPSIREDDALELEEDVGDCLWNDCGFATIEIDDCRIGDDPETSDKRWESTGTHSPGGSWSSASDAPDKRSSTALSEDGDCANIGVDFTRDFYRLVKYESTKSLASNSSRGLPAQEIIPVTNHLRVHDVQAMALQDREQAIQNVLHFIAEQQKYCRDREESDSMSSRPVSEIRELPPPYAAADFDDDSVGPRSEVSEDRQRPDSFGSFSENDSCDVSNDRQKIAPCDIVSEPKSTPKFIEREEPYAESGDYYDGLSRIENGENEIDEHHILKVQRKNEINKSIDIEEEPVAQIKDDRCDHESSRNLDHSSALKENTVNIKLNMQSPVAERVDGGTCLTKSSSFTFPTGETEISLVEEVLSACRRSTGTLVTVPEEEESSSPETSSPQMTESNTTSTSTAETVIVSNKNDATQKEVKFKSEKSRIPTLLGAKRPPSSPNRTRSKIPVAEKLKPGTTNPTPVPEPIIVKQDHTLSFHEAATSKDVIEELNRMIRQNDTSTTSEVRTEDRKEKTHTQKDGALWAPTGWVHVEKDIDFSDPKARANLLDVMLASSDSSPSSCGSSPAEPPPPYSRLHRLHRSRRQKTAAALRSRGLGVLRFPRGRRPSILGREGFFVRYGDRERAAVATFDFLDDLSGGSSPENTKDCT</sequence>
<feature type="region of interest" description="Disordered" evidence="2">
    <location>
        <begin position="1222"/>
        <end position="1241"/>
    </location>
</feature>
<feature type="compositionally biased region" description="Pro residues" evidence="2">
    <location>
        <begin position="392"/>
        <end position="403"/>
    </location>
</feature>
<dbReference type="PANTHER" id="PTHR21740:SF8">
    <property type="entry name" value="NCK-ASSOCIATED PROTEIN 5"/>
    <property type="match status" value="1"/>
</dbReference>
<feature type="compositionally biased region" description="Polar residues" evidence="2">
    <location>
        <begin position="933"/>
        <end position="943"/>
    </location>
</feature>
<feature type="region of interest" description="Disordered" evidence="2">
    <location>
        <begin position="768"/>
        <end position="803"/>
    </location>
</feature>
<feature type="compositionally biased region" description="Low complexity" evidence="2">
    <location>
        <begin position="1277"/>
        <end position="1289"/>
    </location>
</feature>
<feature type="region of interest" description="Disordered" evidence="2">
    <location>
        <begin position="386"/>
        <end position="409"/>
    </location>
</feature>
<keyword evidence="3" id="KW-1185">Reference proteome</keyword>
<organism evidence="3 4">
    <name type="scientific">Galleria mellonella</name>
    <name type="common">Greater wax moth</name>
    <dbReference type="NCBI Taxonomy" id="7137"/>
    <lineage>
        <taxon>Eukaryota</taxon>
        <taxon>Metazoa</taxon>
        <taxon>Ecdysozoa</taxon>
        <taxon>Arthropoda</taxon>
        <taxon>Hexapoda</taxon>
        <taxon>Insecta</taxon>
        <taxon>Pterygota</taxon>
        <taxon>Neoptera</taxon>
        <taxon>Endopterygota</taxon>
        <taxon>Lepidoptera</taxon>
        <taxon>Glossata</taxon>
        <taxon>Ditrysia</taxon>
        <taxon>Pyraloidea</taxon>
        <taxon>Pyralidae</taxon>
        <taxon>Galleriinae</taxon>
        <taxon>Galleria</taxon>
    </lineage>
</organism>
<evidence type="ECO:0000313" key="4">
    <source>
        <dbReference type="RefSeq" id="XP_052759285.1"/>
    </source>
</evidence>
<feature type="region of interest" description="Disordered" evidence="2">
    <location>
        <begin position="1"/>
        <end position="49"/>
    </location>
</feature>
<accession>A0ABM3N6S8</accession>
<protein>
    <submittedName>
        <fullName evidence="4">Uncharacterized protein LOC113517440 isoform X1</fullName>
    </submittedName>
</protein>
<feature type="compositionally biased region" description="Basic and acidic residues" evidence="2">
    <location>
        <begin position="1137"/>
        <end position="1150"/>
    </location>
</feature>
<reference evidence="4" key="1">
    <citation type="submission" date="2025-08" db="UniProtKB">
        <authorList>
            <consortium name="RefSeq"/>
        </authorList>
    </citation>
    <scope>IDENTIFICATION</scope>
    <source>
        <tissue evidence="4">Whole larvae</tissue>
    </source>
</reference>
<evidence type="ECO:0000256" key="1">
    <source>
        <dbReference type="SAM" id="Coils"/>
    </source>
</evidence>
<feature type="region of interest" description="Disordered" evidence="2">
    <location>
        <begin position="111"/>
        <end position="135"/>
    </location>
</feature>
<feature type="region of interest" description="Disordered" evidence="2">
    <location>
        <begin position="885"/>
        <end position="946"/>
    </location>
</feature>
<feature type="region of interest" description="Disordered" evidence="2">
    <location>
        <begin position="454"/>
        <end position="517"/>
    </location>
</feature>
<keyword evidence="1" id="KW-0175">Coiled coil</keyword>
<feature type="compositionally biased region" description="Basic and acidic residues" evidence="2">
    <location>
        <begin position="1229"/>
        <end position="1241"/>
    </location>
</feature>
<evidence type="ECO:0000313" key="3">
    <source>
        <dbReference type="Proteomes" id="UP001652740"/>
    </source>
</evidence>
<feature type="compositionally biased region" description="Polar residues" evidence="2">
    <location>
        <begin position="454"/>
        <end position="463"/>
    </location>
</feature>
<feature type="coiled-coil region" evidence="1">
    <location>
        <begin position="318"/>
        <end position="345"/>
    </location>
</feature>
<dbReference type="GeneID" id="113517440"/>
<evidence type="ECO:0000256" key="2">
    <source>
        <dbReference type="SAM" id="MobiDB-lite"/>
    </source>
</evidence>